<keyword evidence="3" id="KW-0732">Signal</keyword>
<accession>A0ABV8UHR9</accession>
<feature type="region of interest" description="Disordered" evidence="2">
    <location>
        <begin position="89"/>
        <end position="205"/>
    </location>
</feature>
<reference evidence="5" key="1">
    <citation type="journal article" date="2019" name="Int. J. Syst. Evol. Microbiol.">
        <title>The Global Catalogue of Microorganisms (GCM) 10K type strain sequencing project: providing services to taxonomists for standard genome sequencing and annotation.</title>
        <authorList>
            <consortium name="The Broad Institute Genomics Platform"/>
            <consortium name="The Broad Institute Genome Sequencing Center for Infectious Disease"/>
            <person name="Wu L."/>
            <person name="Ma J."/>
        </authorList>
    </citation>
    <scope>NUCLEOTIDE SEQUENCE [LARGE SCALE GENOMIC DNA]</scope>
    <source>
        <strain evidence="5">CECT 8472</strain>
    </source>
</reference>
<gene>
    <name evidence="4" type="ORF">ACFOW6_00585</name>
</gene>
<keyword evidence="1" id="KW-0175">Coiled coil</keyword>
<keyword evidence="5" id="KW-1185">Reference proteome</keyword>
<protein>
    <recommendedName>
        <fullName evidence="6">Cell division protein FtsL</fullName>
    </recommendedName>
</protein>
<proteinExistence type="predicted"/>
<evidence type="ECO:0000313" key="4">
    <source>
        <dbReference type="EMBL" id="MFC4350029.1"/>
    </source>
</evidence>
<feature type="signal peptide" evidence="3">
    <location>
        <begin position="1"/>
        <end position="18"/>
    </location>
</feature>
<evidence type="ECO:0000313" key="5">
    <source>
        <dbReference type="Proteomes" id="UP001595799"/>
    </source>
</evidence>
<dbReference type="RefSeq" id="WP_382420079.1">
    <property type="nucleotide sequence ID" value="NZ_JBHSCW010000001.1"/>
</dbReference>
<dbReference type="EMBL" id="JBHSCW010000001">
    <property type="protein sequence ID" value="MFC4350029.1"/>
    <property type="molecule type" value="Genomic_DNA"/>
</dbReference>
<feature type="chain" id="PRO_5045731108" description="Cell division protein FtsL" evidence="3">
    <location>
        <begin position="19"/>
        <end position="205"/>
    </location>
</feature>
<feature type="compositionally biased region" description="Polar residues" evidence="2">
    <location>
        <begin position="132"/>
        <end position="158"/>
    </location>
</feature>
<feature type="coiled-coil region" evidence="1">
    <location>
        <begin position="20"/>
        <end position="54"/>
    </location>
</feature>
<feature type="compositionally biased region" description="Low complexity" evidence="2">
    <location>
        <begin position="172"/>
        <end position="181"/>
    </location>
</feature>
<comment type="caution">
    <text evidence="4">The sequence shown here is derived from an EMBL/GenBank/DDBJ whole genome shotgun (WGS) entry which is preliminary data.</text>
</comment>
<evidence type="ECO:0000256" key="1">
    <source>
        <dbReference type="SAM" id="Coils"/>
    </source>
</evidence>
<evidence type="ECO:0000256" key="2">
    <source>
        <dbReference type="SAM" id="MobiDB-lite"/>
    </source>
</evidence>
<evidence type="ECO:0008006" key="6">
    <source>
        <dbReference type="Google" id="ProtNLM"/>
    </source>
</evidence>
<evidence type="ECO:0000256" key="3">
    <source>
        <dbReference type="SAM" id="SignalP"/>
    </source>
</evidence>
<name>A0ABV8UHR9_9PROT</name>
<sequence length="205" mass="22957">MNRIFFVFMMLAAVVAMAALFQVKHEVQQQERRLKALNEQILRDQEAIHILKAEWSYLNDPERLARLAERHLDFQPMETEQVSQVAYLPPRPEDFGYSQAETAGQKPYPPSRPKMPENWSPDPLPEKRSSELRQASAAQSNPDTQAETGTRSDVQTASVGGDEQQRHESASRSESSSRGSEPVNPVTGRPLPTAGPTFVSLEASQ</sequence>
<organism evidence="4 5">
    <name type="scientific">Fodinicurvata halophila</name>
    <dbReference type="NCBI Taxonomy" id="1419723"/>
    <lineage>
        <taxon>Bacteria</taxon>
        <taxon>Pseudomonadati</taxon>
        <taxon>Pseudomonadota</taxon>
        <taxon>Alphaproteobacteria</taxon>
        <taxon>Rhodospirillales</taxon>
        <taxon>Rhodovibrionaceae</taxon>
        <taxon>Fodinicurvata</taxon>
    </lineage>
</organism>
<dbReference type="Proteomes" id="UP001595799">
    <property type="component" value="Unassembled WGS sequence"/>
</dbReference>